<evidence type="ECO:0000256" key="1">
    <source>
        <dbReference type="SAM" id="Phobius"/>
    </source>
</evidence>
<dbReference type="AlphaFoldDB" id="A0A7W5C918"/>
<evidence type="ECO:0000313" key="2">
    <source>
        <dbReference type="EMBL" id="MBB3153376.1"/>
    </source>
</evidence>
<sequence>MIALALIGGTATVTAQLYRAPAGSNVFAPLPGVLVTLPTITTVAIGDVLSGITTGLAVPVLAQDRLILVYSVTTTGLTIITTVTGLASAGVYITLSE</sequence>
<keyword evidence="1" id="KW-0472">Membrane</keyword>
<dbReference type="EMBL" id="JACHXW010000009">
    <property type="protein sequence ID" value="MBB3153376.1"/>
    <property type="molecule type" value="Genomic_DNA"/>
</dbReference>
<protein>
    <submittedName>
        <fullName evidence="2">BclB C-terminal domain-containing protein</fullName>
    </submittedName>
</protein>
<dbReference type="Proteomes" id="UP000518605">
    <property type="component" value="Unassembled WGS sequence"/>
</dbReference>
<keyword evidence="3" id="KW-1185">Reference proteome</keyword>
<comment type="caution">
    <text evidence="2">The sequence shown here is derived from an EMBL/GenBank/DDBJ whole genome shotgun (WGS) entry which is preliminary data.</text>
</comment>
<accession>A0A7W5C918</accession>
<keyword evidence="1" id="KW-1133">Transmembrane helix</keyword>
<name>A0A7W5C918_9BACL</name>
<keyword evidence="1" id="KW-0812">Transmembrane</keyword>
<gene>
    <name evidence="2" type="ORF">FHS16_003438</name>
</gene>
<feature type="transmembrane region" description="Helical" evidence="1">
    <location>
        <begin position="68"/>
        <end position="95"/>
    </location>
</feature>
<evidence type="ECO:0000313" key="3">
    <source>
        <dbReference type="Proteomes" id="UP000518605"/>
    </source>
</evidence>
<proteinExistence type="predicted"/>
<organism evidence="2 3">
    <name type="scientific">Paenibacillus endophyticus</name>
    <dbReference type="NCBI Taxonomy" id="1294268"/>
    <lineage>
        <taxon>Bacteria</taxon>
        <taxon>Bacillati</taxon>
        <taxon>Bacillota</taxon>
        <taxon>Bacilli</taxon>
        <taxon>Bacillales</taxon>
        <taxon>Paenibacillaceae</taxon>
        <taxon>Paenibacillus</taxon>
    </lineage>
</organism>
<feature type="transmembrane region" description="Helical" evidence="1">
    <location>
        <begin position="35"/>
        <end position="61"/>
    </location>
</feature>
<reference evidence="2 3" key="1">
    <citation type="submission" date="2020-08" db="EMBL/GenBank/DDBJ databases">
        <title>Genomic Encyclopedia of Type Strains, Phase III (KMG-III): the genomes of soil and plant-associated and newly described type strains.</title>
        <authorList>
            <person name="Whitman W."/>
        </authorList>
    </citation>
    <scope>NUCLEOTIDE SEQUENCE [LARGE SCALE GENOMIC DNA]</scope>
    <source>
        <strain evidence="2 3">CECT 8234</strain>
    </source>
</reference>